<dbReference type="Gramene" id="Jr11_02660_p3">
    <property type="protein sequence ID" value="cds.Jr11_02660_p3"/>
    <property type="gene ID" value="Jr11_02660"/>
</dbReference>
<evidence type="ECO:0008006" key="3">
    <source>
        <dbReference type="Google" id="ProtNLM"/>
    </source>
</evidence>
<reference evidence="1" key="2">
    <citation type="submission" date="2020-03" db="EMBL/GenBank/DDBJ databases">
        <title>Walnut 2.0.</title>
        <authorList>
            <person name="Marrano A."/>
            <person name="Britton M."/>
            <person name="Zimin A.V."/>
            <person name="Zaini P.A."/>
            <person name="Workman R."/>
            <person name="Puiu D."/>
            <person name="Bianco L."/>
            <person name="Allen B.J."/>
            <person name="Troggio M."/>
            <person name="Leslie C.A."/>
            <person name="Timp W."/>
            <person name="Dendekar A."/>
            <person name="Salzberg S.L."/>
            <person name="Neale D.B."/>
        </authorList>
    </citation>
    <scope>NUCLEOTIDE SEQUENCE</scope>
    <source>
        <tissue evidence="1">Leaves</tissue>
    </source>
</reference>
<dbReference type="PANTHER" id="PTHR32410:SF163">
    <property type="entry name" value="DC1 DOMAIN-CONTAINING PROTEIN"/>
    <property type="match status" value="1"/>
</dbReference>
<sequence>MFTCKTCRRDCNGFTYNCDQCQFGLDVQCSLLSNIITHASHEHQLILSSLSNENERDPKHWFYYCVDCNCPAHPKCILRIFPNLKFRKIYTFDFHQHPLTLVQKTKDHPPCDKCSNPSCTDVAY</sequence>
<evidence type="ECO:0000313" key="1">
    <source>
        <dbReference type="EMBL" id="KAF5454030.1"/>
    </source>
</evidence>
<dbReference type="Proteomes" id="UP000619265">
    <property type="component" value="Unassembled WGS sequence"/>
</dbReference>
<dbReference type="SUPFAM" id="SSF57889">
    <property type="entry name" value="Cysteine-rich domain"/>
    <property type="match status" value="2"/>
</dbReference>
<comment type="caution">
    <text evidence="1">The sequence shown here is derived from an EMBL/GenBank/DDBJ whole genome shotgun (WGS) entry which is preliminary data.</text>
</comment>
<dbReference type="EMBL" id="LIHL02000011">
    <property type="protein sequence ID" value="KAF5454030.1"/>
    <property type="molecule type" value="Genomic_DNA"/>
</dbReference>
<dbReference type="InterPro" id="IPR046349">
    <property type="entry name" value="C1-like_sf"/>
</dbReference>
<gene>
    <name evidence="1" type="ORF">F2P56_023728</name>
</gene>
<proteinExistence type="predicted"/>
<accession>A0A833X985</accession>
<dbReference type="InterPro" id="IPR053192">
    <property type="entry name" value="Vacuole_Formation_Reg"/>
</dbReference>
<name>A0A833X985_JUGRE</name>
<feature type="non-terminal residue" evidence="1">
    <location>
        <position position="1"/>
    </location>
</feature>
<evidence type="ECO:0000313" key="2">
    <source>
        <dbReference type="Proteomes" id="UP000619265"/>
    </source>
</evidence>
<organism evidence="1 2">
    <name type="scientific">Juglans regia</name>
    <name type="common">English walnut</name>
    <dbReference type="NCBI Taxonomy" id="51240"/>
    <lineage>
        <taxon>Eukaryota</taxon>
        <taxon>Viridiplantae</taxon>
        <taxon>Streptophyta</taxon>
        <taxon>Embryophyta</taxon>
        <taxon>Tracheophyta</taxon>
        <taxon>Spermatophyta</taxon>
        <taxon>Magnoliopsida</taxon>
        <taxon>eudicotyledons</taxon>
        <taxon>Gunneridae</taxon>
        <taxon>Pentapetalae</taxon>
        <taxon>rosids</taxon>
        <taxon>fabids</taxon>
        <taxon>Fagales</taxon>
        <taxon>Juglandaceae</taxon>
        <taxon>Juglans</taxon>
    </lineage>
</organism>
<reference evidence="1" key="1">
    <citation type="submission" date="2015-10" db="EMBL/GenBank/DDBJ databases">
        <authorList>
            <person name="Martinez-Garcia P.J."/>
            <person name="Crepeau M.W."/>
            <person name="Puiu D."/>
            <person name="Gonzalez-Ibeas D."/>
            <person name="Whalen J."/>
            <person name="Stevens K."/>
            <person name="Paul R."/>
            <person name="Butterfield T."/>
            <person name="Britton M."/>
            <person name="Reagan R."/>
            <person name="Chakraborty S."/>
            <person name="Walawage S.L."/>
            <person name="Vasquez-Gross H.A."/>
            <person name="Cardeno C."/>
            <person name="Famula R."/>
            <person name="Pratt K."/>
            <person name="Kuruganti S."/>
            <person name="Aradhya M.K."/>
            <person name="Leslie C.A."/>
            <person name="Dandekar A.M."/>
            <person name="Salzberg S.L."/>
            <person name="Wegrzyn J.L."/>
            <person name="Langley C.H."/>
            <person name="Neale D.B."/>
        </authorList>
    </citation>
    <scope>NUCLEOTIDE SEQUENCE</scope>
    <source>
        <tissue evidence="1">Leaves</tissue>
    </source>
</reference>
<dbReference type="PANTHER" id="PTHR32410">
    <property type="entry name" value="CYSTEINE/HISTIDINE-RICH C1 DOMAIN FAMILY PROTEIN"/>
    <property type="match status" value="1"/>
</dbReference>
<dbReference type="AlphaFoldDB" id="A0A833X985"/>
<protein>
    <recommendedName>
        <fullName evidence="3">DC1 domain-containing protein</fullName>
    </recommendedName>
</protein>